<feature type="transmembrane region" description="Helical" evidence="8">
    <location>
        <begin position="250"/>
        <end position="268"/>
    </location>
</feature>
<dbReference type="Proteomes" id="UP000183995">
    <property type="component" value="Unassembled WGS sequence"/>
</dbReference>
<keyword evidence="3 8" id="KW-0812">Transmembrane</keyword>
<dbReference type="InterPro" id="IPR003593">
    <property type="entry name" value="AAA+_ATPase"/>
</dbReference>
<dbReference type="OrthoDB" id="9762778at2"/>
<comment type="subcellular location">
    <subcellularLocation>
        <location evidence="1">Cell membrane</location>
        <topology evidence="1">Multi-pass membrane protein</topology>
    </subcellularLocation>
</comment>
<evidence type="ECO:0000313" key="12">
    <source>
        <dbReference type="Proteomes" id="UP000183995"/>
    </source>
</evidence>
<dbReference type="GO" id="GO:0016887">
    <property type="term" value="F:ATP hydrolysis activity"/>
    <property type="evidence" value="ECO:0007669"/>
    <property type="project" value="InterPro"/>
</dbReference>
<dbReference type="GO" id="GO:0005886">
    <property type="term" value="C:plasma membrane"/>
    <property type="evidence" value="ECO:0007669"/>
    <property type="project" value="UniProtKB-SubCell"/>
</dbReference>
<dbReference type="EMBL" id="FQXV01000010">
    <property type="protein sequence ID" value="SHI14822.1"/>
    <property type="molecule type" value="Genomic_DNA"/>
</dbReference>
<keyword evidence="12" id="KW-1185">Reference proteome</keyword>
<accession>A0A1M5YS06</accession>
<protein>
    <submittedName>
        <fullName evidence="11">ATP-binding cassette, subfamily B</fullName>
    </submittedName>
</protein>
<dbReference type="InterPro" id="IPR011527">
    <property type="entry name" value="ABC1_TM_dom"/>
</dbReference>
<reference evidence="11 12" key="1">
    <citation type="submission" date="2016-11" db="EMBL/GenBank/DDBJ databases">
        <authorList>
            <person name="Jaros S."/>
            <person name="Januszkiewicz K."/>
            <person name="Wedrychowicz H."/>
        </authorList>
    </citation>
    <scope>NUCLEOTIDE SEQUENCE [LARGE SCALE GENOMIC DNA]</scope>
    <source>
        <strain evidence="11 12">DSM 10068</strain>
    </source>
</reference>
<feature type="transmembrane region" description="Helical" evidence="8">
    <location>
        <begin position="23"/>
        <end position="44"/>
    </location>
</feature>
<keyword evidence="2" id="KW-0813">Transport</keyword>
<keyword evidence="7 8" id="KW-0472">Membrane</keyword>
<evidence type="ECO:0000313" key="11">
    <source>
        <dbReference type="EMBL" id="SHI14822.1"/>
    </source>
</evidence>
<evidence type="ECO:0000256" key="2">
    <source>
        <dbReference type="ARBA" id="ARBA00022448"/>
    </source>
</evidence>
<dbReference type="RefSeq" id="WP_073080158.1">
    <property type="nucleotide sequence ID" value="NZ_FQXV01000010.1"/>
</dbReference>
<gene>
    <name evidence="11" type="ORF">SAMN02745823_02789</name>
</gene>
<dbReference type="PANTHER" id="PTHR24221:SF397">
    <property type="entry name" value="ABC TRANSPORTER, ATP-BINDING TRANSMEMBRANE PROTEIN"/>
    <property type="match status" value="1"/>
</dbReference>
<dbReference type="AlphaFoldDB" id="A0A1M5YS06"/>
<dbReference type="SMART" id="SM00382">
    <property type="entry name" value="AAA"/>
    <property type="match status" value="1"/>
</dbReference>
<name>A0A1M5YS06_9FIRM</name>
<dbReference type="InterPro" id="IPR039421">
    <property type="entry name" value="Type_1_exporter"/>
</dbReference>
<dbReference type="InterPro" id="IPR017871">
    <property type="entry name" value="ABC_transporter-like_CS"/>
</dbReference>
<dbReference type="InterPro" id="IPR036640">
    <property type="entry name" value="ABC1_TM_sf"/>
</dbReference>
<evidence type="ECO:0000259" key="10">
    <source>
        <dbReference type="PROSITE" id="PS50929"/>
    </source>
</evidence>
<dbReference type="GO" id="GO:0034040">
    <property type="term" value="F:ATPase-coupled lipid transmembrane transporter activity"/>
    <property type="evidence" value="ECO:0007669"/>
    <property type="project" value="TreeGrafter"/>
</dbReference>
<keyword evidence="4" id="KW-0547">Nucleotide-binding</keyword>
<dbReference type="PROSITE" id="PS50929">
    <property type="entry name" value="ABC_TM1F"/>
    <property type="match status" value="1"/>
</dbReference>
<dbReference type="GO" id="GO:0005524">
    <property type="term" value="F:ATP binding"/>
    <property type="evidence" value="ECO:0007669"/>
    <property type="project" value="UniProtKB-KW"/>
</dbReference>
<evidence type="ECO:0000256" key="7">
    <source>
        <dbReference type="ARBA" id="ARBA00023136"/>
    </source>
</evidence>
<keyword evidence="5 11" id="KW-0067">ATP-binding</keyword>
<dbReference type="PROSITE" id="PS00211">
    <property type="entry name" value="ABC_TRANSPORTER_1"/>
    <property type="match status" value="1"/>
</dbReference>
<evidence type="ECO:0000256" key="4">
    <source>
        <dbReference type="ARBA" id="ARBA00022741"/>
    </source>
</evidence>
<dbReference type="STRING" id="1123282.SAMN02745823_02789"/>
<dbReference type="PANTHER" id="PTHR24221">
    <property type="entry name" value="ATP-BINDING CASSETTE SUB-FAMILY B"/>
    <property type="match status" value="1"/>
</dbReference>
<dbReference type="SUPFAM" id="SSF52540">
    <property type="entry name" value="P-loop containing nucleoside triphosphate hydrolases"/>
    <property type="match status" value="1"/>
</dbReference>
<feature type="domain" description="ABC transporter" evidence="9">
    <location>
        <begin position="334"/>
        <end position="567"/>
    </location>
</feature>
<dbReference type="PROSITE" id="PS50893">
    <property type="entry name" value="ABC_TRANSPORTER_2"/>
    <property type="match status" value="1"/>
</dbReference>
<feature type="transmembrane region" description="Helical" evidence="8">
    <location>
        <begin position="274"/>
        <end position="293"/>
    </location>
</feature>
<dbReference type="Pfam" id="PF00005">
    <property type="entry name" value="ABC_tran"/>
    <property type="match status" value="1"/>
</dbReference>
<dbReference type="Pfam" id="PF00664">
    <property type="entry name" value="ABC_membrane"/>
    <property type="match status" value="1"/>
</dbReference>
<dbReference type="SUPFAM" id="SSF90123">
    <property type="entry name" value="ABC transporter transmembrane region"/>
    <property type="match status" value="1"/>
</dbReference>
<feature type="transmembrane region" description="Helical" evidence="8">
    <location>
        <begin position="160"/>
        <end position="178"/>
    </location>
</feature>
<evidence type="ECO:0000259" key="9">
    <source>
        <dbReference type="PROSITE" id="PS50893"/>
    </source>
</evidence>
<sequence length="580" mass="63928">MFGVFRKFFAFAGDQKGKWQKGILFAVLHSICEAFQLLAIAVVLRGMVEGSMTAGTAWTALGILVFSLLGTIVTRHISHRNEISGSYRMCEEKRIGIGDRMKYMPMGYFNSHSLGNITAAVTTTMEEIEKLGPPTMVRTIHGLIRTAIMAVFLLFFNWRIGLIVVTGTLLFLGTNSLLHRKSRVLSPKRQAAQAGLVEAVLEYIQGMSVVKAFHLDKNANKTIDKTIAEVEKYNYSMEIGFIPYVALQQIILRLTSVAVVIVSILFYLNGQLELFMCLLMIVCGFFIFTELEAAGLMSSFIRLIDVSIDRVENIHKTPVMDIDGNAQQPGSYDIAFQNVSFSYGDRRIIDNVSFTIPQGTTTAIVGPSGGGKTTLCNLIARFWDVNEGTVTLGGKDVRAYKLDSLLQNISMVFQNVYLFNDTILSNIKFGKPDATMDEVVAAARKACCHDFITALPQGYDTVIGEGGATISGGEKQRISIARAMLKDAPIVILDEATANVDPENENKLQEAIAALTKNKTIVMIAHRLKTVRNADQILVVDAGRIVQRGTHDELSRKPGIYADFIGVREKAIGWKLEAAR</sequence>
<feature type="domain" description="ABC transmembrane type-1" evidence="10">
    <location>
        <begin position="22"/>
        <end position="303"/>
    </location>
</feature>
<dbReference type="Gene3D" id="3.40.50.300">
    <property type="entry name" value="P-loop containing nucleotide triphosphate hydrolases"/>
    <property type="match status" value="1"/>
</dbReference>
<evidence type="ECO:0000256" key="8">
    <source>
        <dbReference type="SAM" id="Phobius"/>
    </source>
</evidence>
<dbReference type="Gene3D" id="1.20.1560.10">
    <property type="entry name" value="ABC transporter type 1, transmembrane domain"/>
    <property type="match status" value="1"/>
</dbReference>
<proteinExistence type="predicted"/>
<dbReference type="InterPro" id="IPR003439">
    <property type="entry name" value="ABC_transporter-like_ATP-bd"/>
</dbReference>
<feature type="transmembrane region" description="Helical" evidence="8">
    <location>
        <begin position="56"/>
        <end position="74"/>
    </location>
</feature>
<organism evidence="11 12">
    <name type="scientific">Sporobacter termitidis DSM 10068</name>
    <dbReference type="NCBI Taxonomy" id="1123282"/>
    <lineage>
        <taxon>Bacteria</taxon>
        <taxon>Bacillati</taxon>
        <taxon>Bacillota</taxon>
        <taxon>Clostridia</taxon>
        <taxon>Eubacteriales</taxon>
        <taxon>Oscillospiraceae</taxon>
        <taxon>Sporobacter</taxon>
    </lineage>
</organism>
<evidence type="ECO:0000256" key="3">
    <source>
        <dbReference type="ARBA" id="ARBA00022692"/>
    </source>
</evidence>
<evidence type="ECO:0000256" key="1">
    <source>
        <dbReference type="ARBA" id="ARBA00004651"/>
    </source>
</evidence>
<dbReference type="GO" id="GO:0140359">
    <property type="term" value="F:ABC-type transporter activity"/>
    <property type="evidence" value="ECO:0007669"/>
    <property type="project" value="InterPro"/>
</dbReference>
<keyword evidence="6 8" id="KW-1133">Transmembrane helix</keyword>
<dbReference type="FunFam" id="3.40.50.300:FF:000287">
    <property type="entry name" value="Multidrug ABC transporter ATP-binding protein"/>
    <property type="match status" value="1"/>
</dbReference>
<evidence type="ECO:0000256" key="6">
    <source>
        <dbReference type="ARBA" id="ARBA00022989"/>
    </source>
</evidence>
<evidence type="ECO:0000256" key="5">
    <source>
        <dbReference type="ARBA" id="ARBA00022840"/>
    </source>
</evidence>
<dbReference type="InterPro" id="IPR027417">
    <property type="entry name" value="P-loop_NTPase"/>
</dbReference>